<dbReference type="EMBL" id="SADD01000004">
    <property type="protein sequence ID" value="RVU44855.1"/>
    <property type="molecule type" value="Genomic_DNA"/>
</dbReference>
<dbReference type="PANTHER" id="PTHR20974:SF0">
    <property type="entry name" value="UPF0585 PROTEIN CG18661"/>
    <property type="match status" value="1"/>
</dbReference>
<evidence type="ECO:0000313" key="1">
    <source>
        <dbReference type="EMBL" id="RVU44855.1"/>
    </source>
</evidence>
<dbReference type="SUPFAM" id="SSF53335">
    <property type="entry name" value="S-adenosyl-L-methionine-dependent methyltransferases"/>
    <property type="match status" value="1"/>
</dbReference>
<accession>A0ABY0CTC4</accession>
<sequence>MNDARQHSPACERNREPLLKELREHLADARHVWEIGSGTGQHAVFFSRHLPHLIWQPSDRPEYHASIEAWRSEAALPNLASVLTFDLFDATPPLETTDAIVACNVIHIAPFEATACLFAHARTSLSPGGKVILYGPFMHEDHDLEPSNQRFDQMLRQRDPRSGIRRLQDVDAEARACGFERALTRRMPANNDLLIFERPF</sequence>
<name>A0ABY0CTC4_9DELT</name>
<dbReference type="InterPro" id="IPR010342">
    <property type="entry name" value="DUF938"/>
</dbReference>
<dbReference type="Pfam" id="PF06080">
    <property type="entry name" value="DUF938"/>
    <property type="match status" value="1"/>
</dbReference>
<dbReference type="CDD" id="cd02440">
    <property type="entry name" value="AdoMet_MTases"/>
    <property type="match status" value="1"/>
</dbReference>
<dbReference type="RefSeq" id="WP_115603830.1">
    <property type="nucleotide sequence ID" value="NZ_SADD01000004.1"/>
</dbReference>
<dbReference type="InterPro" id="IPR029063">
    <property type="entry name" value="SAM-dependent_MTases_sf"/>
</dbReference>
<reference evidence="1 2" key="1">
    <citation type="submission" date="2019-01" db="EMBL/GenBank/DDBJ databases">
        <title>Lujinxingia litoralis gen. nov., sp. nov. and Lujinxingia sediminis gen. nov., sp. nov., new members in the order Bradymonadales, isolated from coastal sediment.</title>
        <authorList>
            <person name="Li C.-M."/>
        </authorList>
    </citation>
    <scope>NUCLEOTIDE SEQUENCE [LARGE SCALE GENOMIC DNA]</scope>
    <source>
        <strain evidence="1 2">SEH01</strain>
    </source>
</reference>
<organism evidence="1 2">
    <name type="scientific">Lujinxingia sediminis</name>
    <dbReference type="NCBI Taxonomy" id="2480984"/>
    <lineage>
        <taxon>Bacteria</taxon>
        <taxon>Deltaproteobacteria</taxon>
        <taxon>Bradymonadales</taxon>
        <taxon>Lujinxingiaceae</taxon>
        <taxon>Lujinxingia</taxon>
    </lineage>
</organism>
<proteinExistence type="predicted"/>
<gene>
    <name evidence="1" type="ORF">EA187_09970</name>
</gene>
<protein>
    <submittedName>
        <fullName evidence="1">DUF938 domain-containing protein</fullName>
    </submittedName>
</protein>
<dbReference type="Gene3D" id="3.40.50.150">
    <property type="entry name" value="Vaccinia Virus protein VP39"/>
    <property type="match status" value="1"/>
</dbReference>
<evidence type="ECO:0000313" key="2">
    <source>
        <dbReference type="Proteomes" id="UP000282926"/>
    </source>
</evidence>
<keyword evidence="2" id="KW-1185">Reference proteome</keyword>
<dbReference type="PANTHER" id="PTHR20974">
    <property type="entry name" value="UPF0585 PROTEIN CG18661"/>
    <property type="match status" value="1"/>
</dbReference>
<comment type="caution">
    <text evidence="1">The sequence shown here is derived from an EMBL/GenBank/DDBJ whole genome shotgun (WGS) entry which is preliminary data.</text>
</comment>
<dbReference type="Proteomes" id="UP000282926">
    <property type="component" value="Unassembled WGS sequence"/>
</dbReference>